<sequence length="160" mass="16992">MGDNSWTTVSHRNRNVHGNHRVHRISNDSKKVTSHVASQAHSSTAPGPAATLSTATLPTVDATVQLSADVPIVAAEESQTTLVFSPNLTTAPAVNSENHSAHNANSGSLKNGTEGSFNTDSIVVESKKTIALGENIGLNMNSCSEHVKNAIQEERFRKKI</sequence>
<reference evidence="2 3" key="1">
    <citation type="submission" date="2022-01" db="EMBL/GenBank/DDBJ databases">
        <authorList>
            <person name="Xiong W."/>
            <person name="Schranz E."/>
        </authorList>
    </citation>
    <scope>NUCLEOTIDE SEQUENCE [LARGE SCALE GENOMIC DNA]</scope>
</reference>
<feature type="region of interest" description="Disordered" evidence="1">
    <location>
        <begin position="1"/>
        <end position="50"/>
    </location>
</feature>
<evidence type="ECO:0000313" key="2">
    <source>
        <dbReference type="EMBL" id="CAH1423640.1"/>
    </source>
</evidence>
<keyword evidence="3" id="KW-1185">Reference proteome</keyword>
<comment type="caution">
    <text evidence="2">The sequence shown here is derived from an EMBL/GenBank/DDBJ whole genome shotgun (WGS) entry which is preliminary data.</text>
</comment>
<dbReference type="EMBL" id="CAKMRJ010001112">
    <property type="protein sequence ID" value="CAH1423640.1"/>
    <property type="molecule type" value="Genomic_DNA"/>
</dbReference>
<gene>
    <name evidence="2" type="ORF">LVIROSA_LOCUS10911</name>
</gene>
<feature type="region of interest" description="Disordered" evidence="1">
    <location>
        <begin position="93"/>
        <end position="115"/>
    </location>
</feature>
<proteinExistence type="predicted"/>
<feature type="compositionally biased region" description="Polar residues" evidence="1">
    <location>
        <begin position="1"/>
        <end position="10"/>
    </location>
</feature>
<feature type="compositionally biased region" description="Low complexity" evidence="1">
    <location>
        <begin position="95"/>
        <end position="108"/>
    </location>
</feature>
<feature type="compositionally biased region" description="Basic residues" evidence="1">
    <location>
        <begin position="11"/>
        <end position="24"/>
    </location>
</feature>
<evidence type="ECO:0000256" key="1">
    <source>
        <dbReference type="SAM" id="MobiDB-lite"/>
    </source>
</evidence>
<accession>A0AAU9MA94</accession>
<protein>
    <submittedName>
        <fullName evidence="2">Uncharacterized protein</fullName>
    </submittedName>
</protein>
<dbReference type="Proteomes" id="UP001157418">
    <property type="component" value="Unassembled WGS sequence"/>
</dbReference>
<evidence type="ECO:0000313" key="3">
    <source>
        <dbReference type="Proteomes" id="UP001157418"/>
    </source>
</evidence>
<dbReference type="AlphaFoldDB" id="A0AAU9MA94"/>
<name>A0AAU9MA94_9ASTR</name>
<organism evidence="2 3">
    <name type="scientific">Lactuca virosa</name>
    <dbReference type="NCBI Taxonomy" id="75947"/>
    <lineage>
        <taxon>Eukaryota</taxon>
        <taxon>Viridiplantae</taxon>
        <taxon>Streptophyta</taxon>
        <taxon>Embryophyta</taxon>
        <taxon>Tracheophyta</taxon>
        <taxon>Spermatophyta</taxon>
        <taxon>Magnoliopsida</taxon>
        <taxon>eudicotyledons</taxon>
        <taxon>Gunneridae</taxon>
        <taxon>Pentapetalae</taxon>
        <taxon>asterids</taxon>
        <taxon>campanulids</taxon>
        <taxon>Asterales</taxon>
        <taxon>Asteraceae</taxon>
        <taxon>Cichorioideae</taxon>
        <taxon>Cichorieae</taxon>
        <taxon>Lactucinae</taxon>
        <taxon>Lactuca</taxon>
    </lineage>
</organism>